<evidence type="ECO:0000313" key="1">
    <source>
        <dbReference type="EMBL" id="KAA6413146.1"/>
    </source>
</evidence>
<gene>
    <name evidence="1" type="ORF">FRX48_02890</name>
</gene>
<comment type="caution">
    <text evidence="1">The sequence shown here is derived from an EMBL/GenBank/DDBJ whole genome shotgun (WGS) entry which is preliminary data.</text>
</comment>
<sequence>MMTDYPLLAVETLPENTSTAVIGTQQPSTSAWSASHGSPKVLFKDTGVSIHLDIQTDHHPNTRNPPFVLSCFFCTPAPVFPECAPPPPFPPLPPFPPFLSCGTVGRISVVLFLIKTG</sequence>
<proteinExistence type="predicted"/>
<name>A0A5M8PUS5_9LECA</name>
<protein>
    <submittedName>
        <fullName evidence="1">Uncharacterized protein</fullName>
    </submittedName>
</protein>
<organism evidence="1 2">
    <name type="scientific">Lasallia pustulata</name>
    <dbReference type="NCBI Taxonomy" id="136370"/>
    <lineage>
        <taxon>Eukaryota</taxon>
        <taxon>Fungi</taxon>
        <taxon>Dikarya</taxon>
        <taxon>Ascomycota</taxon>
        <taxon>Pezizomycotina</taxon>
        <taxon>Lecanoromycetes</taxon>
        <taxon>OSLEUM clade</taxon>
        <taxon>Umbilicariomycetidae</taxon>
        <taxon>Umbilicariales</taxon>
        <taxon>Umbilicariaceae</taxon>
        <taxon>Lasallia</taxon>
    </lineage>
</organism>
<dbReference type="EMBL" id="VXIT01000004">
    <property type="protein sequence ID" value="KAA6413146.1"/>
    <property type="molecule type" value="Genomic_DNA"/>
</dbReference>
<reference evidence="1 2" key="1">
    <citation type="submission" date="2019-09" db="EMBL/GenBank/DDBJ databases">
        <title>The hologenome of the rock-dwelling lichen Lasallia pustulata.</title>
        <authorList>
            <person name="Greshake Tzovaras B."/>
            <person name="Segers F."/>
            <person name="Bicker A."/>
            <person name="Dal Grande F."/>
            <person name="Otte J."/>
            <person name="Hankeln T."/>
            <person name="Schmitt I."/>
            <person name="Ebersberger I."/>
        </authorList>
    </citation>
    <scope>NUCLEOTIDE SEQUENCE [LARGE SCALE GENOMIC DNA]</scope>
    <source>
        <strain evidence="1">A1-1</strain>
    </source>
</reference>
<evidence type="ECO:0000313" key="2">
    <source>
        <dbReference type="Proteomes" id="UP000324767"/>
    </source>
</evidence>
<dbReference type="Proteomes" id="UP000324767">
    <property type="component" value="Unassembled WGS sequence"/>
</dbReference>
<accession>A0A5M8PUS5</accession>
<dbReference type="AlphaFoldDB" id="A0A5M8PUS5"/>